<organism evidence="5 6">
    <name type="scientific">Streptomyces cacaoi</name>
    <dbReference type="NCBI Taxonomy" id="1898"/>
    <lineage>
        <taxon>Bacteria</taxon>
        <taxon>Bacillati</taxon>
        <taxon>Actinomycetota</taxon>
        <taxon>Actinomycetes</taxon>
        <taxon>Kitasatosporales</taxon>
        <taxon>Streptomycetaceae</taxon>
        <taxon>Streptomyces</taxon>
    </lineage>
</organism>
<evidence type="ECO:0000256" key="1">
    <source>
        <dbReference type="ARBA" id="ARBA00001974"/>
    </source>
</evidence>
<dbReference type="Pfam" id="PF21274">
    <property type="entry name" value="Rng_hyd_C"/>
    <property type="match status" value="1"/>
</dbReference>
<reference evidence="5 6" key="1">
    <citation type="submission" date="2019-06" db="EMBL/GenBank/DDBJ databases">
        <title>Whole genome shotgun sequence of Streptomyces cacaoi subsp. cacaoi NBRC 12748.</title>
        <authorList>
            <person name="Hosoyama A."/>
            <person name="Uohara A."/>
            <person name="Ohji S."/>
            <person name="Ichikawa N."/>
        </authorList>
    </citation>
    <scope>NUCLEOTIDE SEQUENCE [LARGE SCALE GENOMIC DNA]</scope>
    <source>
        <strain evidence="5 6">NBRC 12748</strain>
    </source>
</reference>
<accession>A0A4Y3QUI3</accession>
<dbReference type="RefSeq" id="WP_086816298.1">
    <property type="nucleotide sequence ID" value="NZ_BJMM01000006.1"/>
</dbReference>
<dbReference type="Gene3D" id="3.50.50.60">
    <property type="entry name" value="FAD/NAD(P)-binding domain"/>
    <property type="match status" value="2"/>
</dbReference>
<dbReference type="AlphaFoldDB" id="A0A4Y3QUI3"/>
<keyword evidence="6" id="KW-1185">Reference proteome</keyword>
<dbReference type="OrthoDB" id="8670884at2"/>
<evidence type="ECO:0000313" key="6">
    <source>
        <dbReference type="Proteomes" id="UP000319210"/>
    </source>
</evidence>
<feature type="domain" description="FAD-binding" evidence="4">
    <location>
        <begin position="3"/>
        <end position="357"/>
    </location>
</feature>
<comment type="caution">
    <text evidence="5">The sequence shown here is derived from an EMBL/GenBank/DDBJ whole genome shotgun (WGS) entry which is preliminary data.</text>
</comment>
<comment type="cofactor">
    <cofactor evidence="1">
        <name>FAD</name>
        <dbReference type="ChEBI" id="CHEBI:57692"/>
    </cofactor>
</comment>
<dbReference type="GO" id="GO:0016709">
    <property type="term" value="F:oxidoreductase activity, acting on paired donors, with incorporation or reduction of molecular oxygen, NAD(P)H as one donor, and incorporation of one atom of oxygen"/>
    <property type="evidence" value="ECO:0007669"/>
    <property type="project" value="UniProtKB-ARBA"/>
</dbReference>
<dbReference type="EMBL" id="BJMM01000006">
    <property type="protein sequence ID" value="GEB49066.1"/>
    <property type="molecule type" value="Genomic_DNA"/>
</dbReference>
<dbReference type="InterPro" id="IPR036188">
    <property type="entry name" value="FAD/NAD-bd_sf"/>
</dbReference>
<dbReference type="Gene3D" id="3.40.30.120">
    <property type="match status" value="1"/>
</dbReference>
<name>A0A4Y3QUI3_STRCI</name>
<dbReference type="PANTHER" id="PTHR43004">
    <property type="entry name" value="TRK SYSTEM POTASSIUM UPTAKE PROTEIN"/>
    <property type="match status" value="1"/>
</dbReference>
<protein>
    <submittedName>
        <fullName evidence="5">FAD-dependent oxidoreductase</fullName>
    </submittedName>
</protein>
<evidence type="ECO:0000313" key="5">
    <source>
        <dbReference type="EMBL" id="GEB49066.1"/>
    </source>
</evidence>
<dbReference type="InterPro" id="IPR002938">
    <property type="entry name" value="FAD-bd"/>
</dbReference>
<dbReference type="Pfam" id="PF01494">
    <property type="entry name" value="FAD_binding_3"/>
    <property type="match status" value="1"/>
</dbReference>
<evidence type="ECO:0000256" key="3">
    <source>
        <dbReference type="ARBA" id="ARBA00022827"/>
    </source>
</evidence>
<evidence type="ECO:0000256" key="2">
    <source>
        <dbReference type="ARBA" id="ARBA00022630"/>
    </source>
</evidence>
<sequence length="509" mass="54526">MHDVVIVGGGPAGLFLACELRLAGARPLVLERRAEPDPSDKAHGLTGQVVQLLDHRGLFTRCGGRDAPEPAPGFHFGGIPLPLHTLGADNPMHLLPIDQRELERVLTERAAELDAEIRRGWEVLSFRQDDEQVEVVARDADGNERTCTARYLVGCDGGGSLVRKQAGIAFPGSSDDHAVDRTALIAPGDGYRALPGGRVAIDGLGEIPAAFHRTERGVFTLLAHHPERMLISTTEWEEHPAGDAPGPGTPMTRAELEDSVARVLGVRLPLSPPAAGTPTLLRRMCGRNYRIADRYRVGRVFLAGDAAHVSHGPTLNTALHDAANLGWKLGAAVRRRAPEGLLDSYATERRACAERVLLHTRAGSALLSPGAEVDALRTLFTELLDRPENLHAVAALVAGSDVRYDMGEAHPAAPTGGFAPEFELTTTDGRTLRLAELLREAHPLLIDLTGTEALAAAMEPWRGQVHRVTATAKSAPAPALLIRPDGYVAWAGNTPTGLHAALTRWFAQT</sequence>
<proteinExistence type="predicted"/>
<keyword evidence="2" id="KW-0285">Flavoprotein</keyword>
<dbReference type="GO" id="GO:0071949">
    <property type="term" value="F:FAD binding"/>
    <property type="evidence" value="ECO:0007669"/>
    <property type="project" value="InterPro"/>
</dbReference>
<dbReference type="SUPFAM" id="SSF51905">
    <property type="entry name" value="FAD/NAD(P)-binding domain"/>
    <property type="match status" value="1"/>
</dbReference>
<keyword evidence="3" id="KW-0274">FAD</keyword>
<dbReference type="PRINTS" id="PR00420">
    <property type="entry name" value="RNGMNOXGNASE"/>
</dbReference>
<evidence type="ECO:0000259" key="4">
    <source>
        <dbReference type="Pfam" id="PF01494"/>
    </source>
</evidence>
<dbReference type="PANTHER" id="PTHR43004:SF19">
    <property type="entry name" value="BINDING MONOOXYGENASE, PUTATIVE (JCVI)-RELATED"/>
    <property type="match status" value="1"/>
</dbReference>
<dbReference type="InterPro" id="IPR050641">
    <property type="entry name" value="RIFMO-like"/>
</dbReference>
<dbReference type="Proteomes" id="UP000319210">
    <property type="component" value="Unassembled WGS sequence"/>
</dbReference>
<gene>
    <name evidence="5" type="ORF">SCA03_16170</name>
</gene>